<dbReference type="InterPro" id="IPR020103">
    <property type="entry name" value="PsdUridine_synth_cat_dom_sf"/>
</dbReference>
<comment type="catalytic activity">
    <reaction evidence="6">
        <text>a uridine in RNA = a pseudouridine in RNA</text>
        <dbReference type="Rhea" id="RHEA:48348"/>
        <dbReference type="Rhea" id="RHEA-COMP:12068"/>
        <dbReference type="Rhea" id="RHEA-COMP:12069"/>
        <dbReference type="ChEBI" id="CHEBI:65314"/>
        <dbReference type="ChEBI" id="CHEBI:65315"/>
    </reaction>
</comment>
<dbReference type="InterPro" id="IPR036986">
    <property type="entry name" value="S4_RNA-bd_sf"/>
</dbReference>
<dbReference type="InterPro" id="IPR006224">
    <property type="entry name" value="PsdUridine_synth_RluA-like_CS"/>
</dbReference>
<comment type="catalytic activity">
    <reaction evidence="3">
        <text>uridine(1911/1915/1917) in 23S rRNA = pseudouridine(1911/1915/1917) in 23S rRNA</text>
        <dbReference type="Rhea" id="RHEA:42524"/>
        <dbReference type="Rhea" id="RHEA-COMP:10097"/>
        <dbReference type="Rhea" id="RHEA-COMP:10098"/>
        <dbReference type="ChEBI" id="CHEBI:65314"/>
        <dbReference type="ChEBI" id="CHEBI:65315"/>
        <dbReference type="EC" id="5.4.99.23"/>
    </reaction>
</comment>
<dbReference type="SMART" id="SM00363">
    <property type="entry name" value="S4"/>
    <property type="match status" value="1"/>
</dbReference>
<accession>A0A1M7I2E2</accession>
<dbReference type="GO" id="GO:0160140">
    <property type="term" value="F:23S rRNA pseudouridine(1911/1915/1917) synthase activity"/>
    <property type="evidence" value="ECO:0007669"/>
    <property type="project" value="UniProtKB-EC"/>
</dbReference>
<comment type="function">
    <text evidence="6">Responsible for synthesis of pseudouridine from uracil.</text>
</comment>
<evidence type="ECO:0000256" key="2">
    <source>
        <dbReference type="ARBA" id="ARBA00023235"/>
    </source>
</evidence>
<gene>
    <name evidence="8" type="ORF">SAMN05444389_107161</name>
</gene>
<dbReference type="STRING" id="53463.SAMN05444389_107161"/>
<dbReference type="GO" id="GO:0000455">
    <property type="term" value="P:enzyme-directed rRNA pseudouridine synthesis"/>
    <property type="evidence" value="ECO:0007669"/>
    <property type="project" value="TreeGrafter"/>
</dbReference>
<dbReference type="OrthoDB" id="9807829at2"/>
<evidence type="ECO:0000256" key="4">
    <source>
        <dbReference type="PIRSR" id="PIRSR606225-1"/>
    </source>
</evidence>
<dbReference type="PROSITE" id="PS01129">
    <property type="entry name" value="PSI_RLU"/>
    <property type="match status" value="1"/>
</dbReference>
<dbReference type="EC" id="5.4.99.-" evidence="6"/>
<feature type="active site" evidence="4">
    <location>
        <position position="144"/>
    </location>
</feature>
<dbReference type="NCBIfam" id="TIGR00005">
    <property type="entry name" value="rluA_subfam"/>
    <property type="match status" value="1"/>
</dbReference>
<keyword evidence="2 6" id="KW-0413">Isomerase</keyword>
<organism evidence="8 9">
    <name type="scientific">Paracoccus solventivorans</name>
    <dbReference type="NCBI Taxonomy" id="53463"/>
    <lineage>
        <taxon>Bacteria</taxon>
        <taxon>Pseudomonadati</taxon>
        <taxon>Pseudomonadota</taxon>
        <taxon>Alphaproteobacteria</taxon>
        <taxon>Rhodobacterales</taxon>
        <taxon>Paracoccaceae</taxon>
        <taxon>Paracoccus</taxon>
    </lineage>
</organism>
<dbReference type="InterPro" id="IPR050188">
    <property type="entry name" value="RluA_PseudoU_synthase"/>
</dbReference>
<dbReference type="Gene3D" id="3.30.2350.10">
    <property type="entry name" value="Pseudouridine synthase"/>
    <property type="match status" value="1"/>
</dbReference>
<dbReference type="Proteomes" id="UP000184444">
    <property type="component" value="Unassembled WGS sequence"/>
</dbReference>
<dbReference type="InterPro" id="IPR002942">
    <property type="entry name" value="S4_RNA-bd"/>
</dbReference>
<comment type="similarity">
    <text evidence="1 6">Belongs to the pseudouridine synthase RluA family.</text>
</comment>
<name>A0A1M7I2E2_9RHOB</name>
<feature type="domain" description="RNA-binding S4" evidence="7">
    <location>
        <begin position="16"/>
        <end position="74"/>
    </location>
</feature>
<dbReference type="Pfam" id="PF01479">
    <property type="entry name" value="S4"/>
    <property type="match status" value="1"/>
</dbReference>
<protein>
    <recommendedName>
        <fullName evidence="6">Pseudouridine synthase</fullName>
        <ecNumber evidence="6">5.4.99.-</ecNumber>
    </recommendedName>
</protein>
<dbReference type="CDD" id="cd02869">
    <property type="entry name" value="PseudoU_synth_RluA_like"/>
    <property type="match status" value="1"/>
</dbReference>
<evidence type="ECO:0000259" key="7">
    <source>
        <dbReference type="SMART" id="SM00363"/>
    </source>
</evidence>
<keyword evidence="5" id="KW-0694">RNA-binding</keyword>
<dbReference type="SUPFAM" id="SSF55120">
    <property type="entry name" value="Pseudouridine synthase"/>
    <property type="match status" value="1"/>
</dbReference>
<dbReference type="Pfam" id="PF00849">
    <property type="entry name" value="PseudoU_synth_2"/>
    <property type="match status" value="1"/>
</dbReference>
<evidence type="ECO:0000256" key="5">
    <source>
        <dbReference type="PROSITE-ProRule" id="PRU00182"/>
    </source>
</evidence>
<evidence type="ECO:0000256" key="6">
    <source>
        <dbReference type="RuleBase" id="RU362028"/>
    </source>
</evidence>
<dbReference type="PANTHER" id="PTHR21600:SF44">
    <property type="entry name" value="RIBOSOMAL LARGE SUBUNIT PSEUDOURIDINE SYNTHASE D"/>
    <property type="match status" value="1"/>
</dbReference>
<dbReference type="PROSITE" id="PS50889">
    <property type="entry name" value="S4"/>
    <property type="match status" value="1"/>
</dbReference>
<proteinExistence type="inferred from homology"/>
<dbReference type="PANTHER" id="PTHR21600">
    <property type="entry name" value="MITOCHONDRIAL RNA PSEUDOURIDINE SYNTHASE"/>
    <property type="match status" value="1"/>
</dbReference>
<keyword evidence="9" id="KW-1185">Reference proteome</keyword>
<dbReference type="EMBL" id="FRCK01000007">
    <property type="protein sequence ID" value="SHM34951.1"/>
    <property type="molecule type" value="Genomic_DNA"/>
</dbReference>
<dbReference type="InterPro" id="IPR006145">
    <property type="entry name" value="PsdUridine_synth_RsuA/RluA"/>
</dbReference>
<evidence type="ECO:0000256" key="1">
    <source>
        <dbReference type="ARBA" id="ARBA00010876"/>
    </source>
</evidence>
<sequence>MSGVQVIRVGADEGEQRLDRWLRRRFPQLNQIAIEKLCRTGQLRVDGGRVKPATRVEAGQEVRVPPLPAAAPVPAQPRAAIRETDAQMIQAAVLWKDEHVIALNKPAGLPSQGGSGQGDRHVDGLSAALMFGYKDRPKLVHRLDKDTSGVLLLARTDRVARRLSEAFRARTTRKIYWAAVAGVPSPKLGTIRFGLVKAPGHGRGGEGEKMICVHPAKVDQTEGAKRATTDYAVLDSLGSRVSWCALVPVTGRTHQLRAHMAELGHPIIGDGKYGGSGQENLGDGWGAQLGGEISRKLHLHARSIAFDHPVTGRRITITAPLPEHMARTWKTLGWHENEVPADPFADLMGNT</sequence>
<dbReference type="InterPro" id="IPR006225">
    <property type="entry name" value="PsdUridine_synth_RluC/D"/>
</dbReference>
<evidence type="ECO:0000256" key="3">
    <source>
        <dbReference type="ARBA" id="ARBA00036882"/>
    </source>
</evidence>
<reference evidence="9" key="1">
    <citation type="submission" date="2016-11" db="EMBL/GenBank/DDBJ databases">
        <authorList>
            <person name="Varghese N."/>
            <person name="Submissions S."/>
        </authorList>
    </citation>
    <scope>NUCLEOTIDE SEQUENCE [LARGE SCALE GENOMIC DNA]</scope>
    <source>
        <strain evidence="9">DSM 6637</strain>
    </source>
</reference>
<dbReference type="GO" id="GO:0003723">
    <property type="term" value="F:RNA binding"/>
    <property type="evidence" value="ECO:0007669"/>
    <property type="project" value="UniProtKB-KW"/>
</dbReference>
<dbReference type="RefSeq" id="WP_073067185.1">
    <property type="nucleotide sequence ID" value="NZ_FRCK01000007.1"/>
</dbReference>
<dbReference type="Gene3D" id="3.10.290.10">
    <property type="entry name" value="RNA-binding S4 domain"/>
    <property type="match status" value="1"/>
</dbReference>
<dbReference type="SUPFAM" id="SSF55174">
    <property type="entry name" value="Alpha-L RNA-binding motif"/>
    <property type="match status" value="1"/>
</dbReference>
<dbReference type="AlphaFoldDB" id="A0A1M7I2E2"/>
<evidence type="ECO:0000313" key="9">
    <source>
        <dbReference type="Proteomes" id="UP000184444"/>
    </source>
</evidence>
<evidence type="ECO:0000313" key="8">
    <source>
        <dbReference type="EMBL" id="SHM34951.1"/>
    </source>
</evidence>